<evidence type="ECO:0000313" key="9">
    <source>
        <dbReference type="EMBL" id="MCW3804190.1"/>
    </source>
</evidence>
<dbReference type="InterPro" id="IPR034005">
    <property type="entry name" value="M3A_DCP"/>
</dbReference>
<dbReference type="InterPro" id="IPR001567">
    <property type="entry name" value="Pept_M3A_M3B_dom"/>
</dbReference>
<keyword evidence="2 7" id="KW-0645">Protease</keyword>
<evidence type="ECO:0000256" key="5">
    <source>
        <dbReference type="ARBA" id="ARBA00022833"/>
    </source>
</evidence>
<evidence type="ECO:0000256" key="1">
    <source>
        <dbReference type="ARBA" id="ARBA00006040"/>
    </source>
</evidence>
<dbReference type="GO" id="GO:0005829">
    <property type="term" value="C:cytosol"/>
    <property type="evidence" value="ECO:0007669"/>
    <property type="project" value="UniProtKB-ARBA"/>
</dbReference>
<dbReference type="Pfam" id="PF01432">
    <property type="entry name" value="Peptidase_M3"/>
    <property type="match status" value="1"/>
</dbReference>
<evidence type="ECO:0000313" key="10">
    <source>
        <dbReference type="Proteomes" id="UP001207408"/>
    </source>
</evidence>
<gene>
    <name evidence="9" type="ORF">OM074_01065</name>
</gene>
<dbReference type="FunFam" id="3.40.390.10:FF:000009">
    <property type="entry name" value="Oligopeptidase A"/>
    <property type="match status" value="1"/>
</dbReference>
<dbReference type="InterPro" id="IPR024080">
    <property type="entry name" value="Neurolysin/TOP_N"/>
</dbReference>
<dbReference type="PANTHER" id="PTHR43660:SF1">
    <property type="entry name" value="DIPEPTIDYL CARBOXYPEPTIDASE"/>
    <property type="match status" value="1"/>
</dbReference>
<evidence type="ECO:0000256" key="2">
    <source>
        <dbReference type="ARBA" id="ARBA00022670"/>
    </source>
</evidence>
<feature type="domain" description="Peptidase M3A/M3B catalytic" evidence="8">
    <location>
        <begin position="227"/>
        <end position="676"/>
    </location>
</feature>
<keyword evidence="5 7" id="KW-0862">Zinc</keyword>
<dbReference type="GO" id="GO:0006508">
    <property type="term" value="P:proteolysis"/>
    <property type="evidence" value="ECO:0007669"/>
    <property type="project" value="UniProtKB-KW"/>
</dbReference>
<dbReference type="AlphaFoldDB" id="A0AAE3SJC1"/>
<protein>
    <submittedName>
        <fullName evidence="9">M3 family metallopeptidase</fullName>
    </submittedName>
</protein>
<dbReference type="InterPro" id="IPR024079">
    <property type="entry name" value="MetalloPept_cat_dom_sf"/>
</dbReference>
<dbReference type="Gene3D" id="1.10.1370.10">
    <property type="entry name" value="Neurolysin, domain 3"/>
    <property type="match status" value="1"/>
</dbReference>
<name>A0AAE3SJC1_9BACT</name>
<keyword evidence="4 7" id="KW-0378">Hydrolase</keyword>
<reference evidence="9" key="1">
    <citation type="submission" date="2022-10" db="EMBL/GenBank/DDBJ databases">
        <authorList>
            <person name="Yu W.X."/>
        </authorList>
    </citation>
    <scope>NUCLEOTIDE SEQUENCE</scope>
    <source>
        <strain evidence="9">D04</strain>
    </source>
</reference>
<evidence type="ECO:0000259" key="8">
    <source>
        <dbReference type="Pfam" id="PF01432"/>
    </source>
</evidence>
<accession>A0AAE3SJC1</accession>
<dbReference type="RefSeq" id="WP_301197413.1">
    <property type="nucleotide sequence ID" value="NZ_JAPDPI010000001.1"/>
</dbReference>
<evidence type="ECO:0000256" key="3">
    <source>
        <dbReference type="ARBA" id="ARBA00022723"/>
    </source>
</evidence>
<organism evidence="9 10">
    <name type="scientific">Plebeiibacterium marinum</name>
    <dbReference type="NCBI Taxonomy" id="2992111"/>
    <lineage>
        <taxon>Bacteria</taxon>
        <taxon>Pseudomonadati</taxon>
        <taxon>Bacteroidota</taxon>
        <taxon>Bacteroidia</taxon>
        <taxon>Marinilabiliales</taxon>
        <taxon>Marinilabiliaceae</taxon>
        <taxon>Plebeiibacterium</taxon>
    </lineage>
</organism>
<proteinExistence type="inferred from homology"/>
<evidence type="ECO:0000256" key="4">
    <source>
        <dbReference type="ARBA" id="ARBA00022801"/>
    </source>
</evidence>
<dbReference type="GO" id="GO:0046872">
    <property type="term" value="F:metal ion binding"/>
    <property type="evidence" value="ECO:0007669"/>
    <property type="project" value="UniProtKB-UniRule"/>
</dbReference>
<evidence type="ECO:0000256" key="6">
    <source>
        <dbReference type="ARBA" id="ARBA00023049"/>
    </source>
</evidence>
<keyword evidence="6 7" id="KW-0482">Metalloprotease</keyword>
<comment type="caution">
    <text evidence="9">The sequence shown here is derived from an EMBL/GenBank/DDBJ whole genome shotgun (WGS) entry which is preliminary data.</text>
</comment>
<dbReference type="InterPro" id="IPR045090">
    <property type="entry name" value="Pept_M3A_M3B"/>
</dbReference>
<dbReference type="Gene3D" id="1.20.1050.40">
    <property type="entry name" value="Endopeptidase. Chain P, domain 1"/>
    <property type="match status" value="1"/>
</dbReference>
<dbReference type="SUPFAM" id="SSF55486">
    <property type="entry name" value="Metalloproteases ('zincins'), catalytic domain"/>
    <property type="match status" value="1"/>
</dbReference>
<sequence>MNNNPLLSEFKTPHQTPPFNKIAVSDYMPAFEIALKQAKEDIAQIINSIEEPTFDNTIVALENAGEKLSIISSIFFNINHAETNKEIQAIARDISPMLTEYSNDIWLSETLFEKVKTIFQIRDELGLNEEQSKLLDDTYKAFSRKGALLSGEKKDRYREISTKLSKLTLQFGENVLAETNAFKLHITKEEDVAGLPEAIKSAAKQLAKSEEKEGWIFTLQYPSYVPFMKYADSRELRKKMYMAYSTRANHGNEYDNKDIIKSIVNLRLEKAQLLGYENHAQYVLEERMAKSPEKVNSFLNELLNASLPFAKDEVIEIEKYAKTNGLNDTLQRWDFSYYSEKVKAEKFDFTEEMTKPYFQLEKVEEGIFDLATSLFGISFKENKNIPVYHEEVKAFEVYDDTKQYLAVLYVDFFPREGKQGGAWMTNYGEQFITSEGHNIRPFVSLVCNFSRPTEDTPSLLTYNEVTTFLHEFGHGLHGMLSQTTYKSLSGTNVYRDFVELPSQIMENWAMEKEWLKKVGKHYKTGETIPDELVDKILSSANFQSGYLSVRQLSFGMNDMAWHSLNEKFEGSVAHFEDTAMAATELFPSVEGTCFSSAFSHIFAGGYAAGYYGYKWAEVLDADAFSVFKQNGIFDKATATSFKDNILCKGGTKHPMDLYVAFRGQEPTNEALLKRSGLIRK</sequence>
<dbReference type="PANTHER" id="PTHR43660">
    <property type="entry name" value="DIPEPTIDYL CARBOXYPEPTIDASE"/>
    <property type="match status" value="1"/>
</dbReference>
<dbReference type="GO" id="GO:0004222">
    <property type="term" value="F:metalloendopeptidase activity"/>
    <property type="evidence" value="ECO:0007669"/>
    <property type="project" value="InterPro"/>
</dbReference>
<dbReference type="Gene3D" id="3.40.390.10">
    <property type="entry name" value="Collagenase (Catalytic Domain)"/>
    <property type="match status" value="1"/>
</dbReference>
<dbReference type="CDD" id="cd06456">
    <property type="entry name" value="M3A_DCP"/>
    <property type="match status" value="1"/>
</dbReference>
<dbReference type="GO" id="GO:0004180">
    <property type="term" value="F:carboxypeptidase activity"/>
    <property type="evidence" value="ECO:0007669"/>
    <property type="project" value="TreeGrafter"/>
</dbReference>
<comment type="cofactor">
    <cofactor evidence="7">
        <name>Zn(2+)</name>
        <dbReference type="ChEBI" id="CHEBI:29105"/>
    </cofactor>
    <text evidence="7">Binds 1 zinc ion.</text>
</comment>
<evidence type="ECO:0000256" key="7">
    <source>
        <dbReference type="RuleBase" id="RU003435"/>
    </source>
</evidence>
<comment type="similarity">
    <text evidence="1 7">Belongs to the peptidase M3 family.</text>
</comment>
<keyword evidence="10" id="KW-1185">Reference proteome</keyword>
<keyword evidence="3 7" id="KW-0479">Metal-binding</keyword>
<dbReference type="EMBL" id="JAPDPI010000001">
    <property type="protein sequence ID" value="MCW3804190.1"/>
    <property type="molecule type" value="Genomic_DNA"/>
</dbReference>
<dbReference type="Proteomes" id="UP001207408">
    <property type="component" value="Unassembled WGS sequence"/>
</dbReference>
<dbReference type="InterPro" id="IPR024077">
    <property type="entry name" value="Neurolysin/TOP_dom2"/>
</dbReference>